<evidence type="ECO:0000313" key="2">
    <source>
        <dbReference type="EMBL" id="KGE85171.1"/>
    </source>
</evidence>
<protein>
    <recommendedName>
        <fullName evidence="4">Transglutaminase-like domain-containing protein</fullName>
    </recommendedName>
</protein>
<dbReference type="AlphaFoldDB" id="A0A098RZ68"/>
<evidence type="ECO:0000313" key="3">
    <source>
        <dbReference type="Proteomes" id="UP000029736"/>
    </source>
</evidence>
<keyword evidence="1" id="KW-0732">Signal</keyword>
<dbReference type="EMBL" id="JPOS01000092">
    <property type="protein sequence ID" value="KGE85171.1"/>
    <property type="molecule type" value="Genomic_DNA"/>
</dbReference>
<accession>A0A098RZ68</accession>
<comment type="caution">
    <text evidence="2">The sequence shown here is derived from an EMBL/GenBank/DDBJ whole genome shotgun (WGS) entry which is preliminary data.</text>
</comment>
<dbReference type="STRING" id="1524460.IX84_29265"/>
<proteinExistence type="predicted"/>
<organism evidence="2 3">
    <name type="scientific">Phaeodactylibacter xiamenensis</name>
    <dbReference type="NCBI Taxonomy" id="1524460"/>
    <lineage>
        <taxon>Bacteria</taxon>
        <taxon>Pseudomonadati</taxon>
        <taxon>Bacteroidota</taxon>
        <taxon>Saprospiria</taxon>
        <taxon>Saprospirales</taxon>
        <taxon>Haliscomenobacteraceae</taxon>
        <taxon>Phaeodactylibacter</taxon>
    </lineage>
</organism>
<feature type="chain" id="PRO_5001939654" description="Transglutaminase-like domain-containing protein" evidence="1">
    <location>
        <begin position="22"/>
        <end position="397"/>
    </location>
</feature>
<gene>
    <name evidence="2" type="ORF">IX84_29265</name>
</gene>
<dbReference type="Proteomes" id="UP000029736">
    <property type="component" value="Unassembled WGS sequence"/>
</dbReference>
<feature type="signal peptide" evidence="1">
    <location>
        <begin position="1"/>
        <end position="21"/>
    </location>
</feature>
<keyword evidence="3" id="KW-1185">Reference proteome</keyword>
<dbReference type="OrthoDB" id="9816224at2"/>
<sequence>MPRILLLSLLLTLGKTLPASNCEEITIPFFTEQVPIQYQTDLLQIPRPEMTELGLRAYFRQMSTTKYDVLIRSLQQARRAFRLNDWLYYKLVRQVLMQIYGQHEPVDRTLSAWFIMSQSGYDTRLTYLEDEAYLYVFTLDEVFEAPIIQDRGRSFINLTEVRAGRAPQRALYMLGFVPNGDGHAFTFAFRDLPRLRPMLKRQKVNFFYQNEWHALEVEVDENIAAYMEDYPIVAETQYLEVPLSPQLFQSLIPPLREMIKGKNEWQTAELLAAFTRSAFEYKEDKAYFGCSKPMVAEEVFIHPFSDCEDRTALFFQLAKTLLPIPTLVVAYPDHLTLAMALPAAPGSTIPYEGRNYYFTDPTGPVRDQKVGQVPKGYEQKPFSVLKHYSMSGVKQEK</sequence>
<name>A0A098RZ68_9BACT</name>
<evidence type="ECO:0008006" key="4">
    <source>
        <dbReference type="Google" id="ProtNLM"/>
    </source>
</evidence>
<reference evidence="2 3" key="1">
    <citation type="journal article" date="2014" name="Int. J. Syst. Evol. Microbiol.">
        <title>Phaeodactylibacter xiamenensis gen. nov., sp. nov., a member of the family Saprospiraceae isolated from the marine alga Phaeodactylum tricornutum.</title>
        <authorList>
            <person name="Chen Z.Jr."/>
            <person name="Lei X."/>
            <person name="Lai Q."/>
            <person name="Li Y."/>
            <person name="Zhang B."/>
            <person name="Zhang J."/>
            <person name="Zhang H."/>
            <person name="Yang L."/>
            <person name="Zheng W."/>
            <person name="Tian Y."/>
            <person name="Yu Z."/>
            <person name="Xu H.Jr."/>
            <person name="Zheng T."/>
        </authorList>
    </citation>
    <scope>NUCLEOTIDE SEQUENCE [LARGE SCALE GENOMIC DNA]</scope>
    <source>
        <strain evidence="2 3">KD52</strain>
    </source>
</reference>
<dbReference type="RefSeq" id="WP_044229174.1">
    <property type="nucleotide sequence ID" value="NZ_JBKAGJ010000011.1"/>
</dbReference>
<evidence type="ECO:0000256" key="1">
    <source>
        <dbReference type="SAM" id="SignalP"/>
    </source>
</evidence>